<dbReference type="SUPFAM" id="SSF51695">
    <property type="entry name" value="PLC-like phosphodiesterases"/>
    <property type="match status" value="2"/>
</dbReference>
<dbReference type="EMBL" id="OX597831">
    <property type="protein sequence ID" value="CAI9736075.1"/>
    <property type="molecule type" value="Genomic_DNA"/>
</dbReference>
<gene>
    <name evidence="1" type="ORF">OCTVUL_1B017500</name>
</gene>
<evidence type="ECO:0000313" key="2">
    <source>
        <dbReference type="Proteomes" id="UP001162480"/>
    </source>
</evidence>
<sequence length="302" mass="34538">MVLSDTLRFLTEYPRETIFMRIKEEYEPAENNRSFEETLKVYIQQYIKDGRISSSFSSIPILGNIRGKIVILKDFPGSAYGLNYEGGLFSIEDHWNVPTLLESHIGDKWQHVKRQLDTSGEDKGSSDYPTETIFMRIKEEYQTVENSRSYEETLKVSIQKYIEDGRISSSFSSIPILGDIRGKIVILQNFPGSAYGLNYRGGLFSIEDHWHVPTILGSHIGEKWQHVKRQLDTSGKDEGSSVIYVTFTSGASSGAYPNAVADRINWRLEEYLRENKPKKRFGFIAIDFPSSALIEKIIQCNH</sequence>
<reference evidence="1" key="1">
    <citation type="submission" date="2023-08" db="EMBL/GenBank/DDBJ databases">
        <authorList>
            <person name="Alioto T."/>
            <person name="Alioto T."/>
            <person name="Gomez Garrido J."/>
        </authorList>
    </citation>
    <scope>NUCLEOTIDE SEQUENCE</scope>
</reference>
<dbReference type="GO" id="GO:0008081">
    <property type="term" value="F:phosphoric diester hydrolase activity"/>
    <property type="evidence" value="ECO:0007669"/>
    <property type="project" value="InterPro"/>
</dbReference>
<dbReference type="GO" id="GO:0006629">
    <property type="term" value="P:lipid metabolic process"/>
    <property type="evidence" value="ECO:0007669"/>
    <property type="project" value="InterPro"/>
</dbReference>
<dbReference type="AlphaFoldDB" id="A0AA36BKG7"/>
<keyword evidence="2" id="KW-1185">Reference proteome</keyword>
<evidence type="ECO:0000313" key="1">
    <source>
        <dbReference type="EMBL" id="CAI9736075.1"/>
    </source>
</evidence>
<name>A0AA36BKG7_OCTVU</name>
<dbReference type="Proteomes" id="UP001162480">
    <property type="component" value="Chromosome 18"/>
</dbReference>
<accession>A0AA36BKG7</accession>
<protein>
    <submittedName>
        <fullName evidence="1">1-phosphatidylinositol phosphodiesterase-like</fullName>
    </submittedName>
</protein>
<organism evidence="1 2">
    <name type="scientific">Octopus vulgaris</name>
    <name type="common">Common octopus</name>
    <dbReference type="NCBI Taxonomy" id="6645"/>
    <lineage>
        <taxon>Eukaryota</taxon>
        <taxon>Metazoa</taxon>
        <taxon>Spiralia</taxon>
        <taxon>Lophotrochozoa</taxon>
        <taxon>Mollusca</taxon>
        <taxon>Cephalopoda</taxon>
        <taxon>Coleoidea</taxon>
        <taxon>Octopodiformes</taxon>
        <taxon>Octopoda</taxon>
        <taxon>Incirrata</taxon>
        <taxon>Octopodidae</taxon>
        <taxon>Octopus</taxon>
    </lineage>
</organism>
<dbReference type="InterPro" id="IPR017946">
    <property type="entry name" value="PLC-like_Pdiesterase_TIM-brl"/>
</dbReference>
<dbReference type="Gene3D" id="3.20.20.190">
    <property type="entry name" value="Phosphatidylinositol (PI) phosphodiesterase"/>
    <property type="match status" value="2"/>
</dbReference>
<proteinExistence type="predicted"/>